<dbReference type="InterPro" id="IPR001841">
    <property type="entry name" value="Znf_RING"/>
</dbReference>
<proteinExistence type="predicted"/>
<dbReference type="STRING" id="436010.A0A166WRP1"/>
<dbReference type="OrthoDB" id="6105938at2759"/>
<gene>
    <name evidence="6" type="ORF">FIBSPDRAFT_720330</name>
</gene>
<dbReference type="EMBL" id="KV417481">
    <property type="protein sequence ID" value="KZP34033.1"/>
    <property type="molecule type" value="Genomic_DNA"/>
</dbReference>
<dbReference type="InterPro" id="IPR017907">
    <property type="entry name" value="Znf_RING_CS"/>
</dbReference>
<evidence type="ECO:0000256" key="1">
    <source>
        <dbReference type="ARBA" id="ARBA00022723"/>
    </source>
</evidence>
<dbReference type="AlphaFoldDB" id="A0A166WRP1"/>
<dbReference type="PANTHER" id="PTHR47156">
    <property type="entry name" value="PROTEIN CBG20824"/>
    <property type="match status" value="1"/>
</dbReference>
<dbReference type="SUPFAM" id="SSF57850">
    <property type="entry name" value="RING/U-box"/>
    <property type="match status" value="1"/>
</dbReference>
<keyword evidence="2 4" id="KW-0863">Zinc-finger</keyword>
<evidence type="ECO:0000256" key="2">
    <source>
        <dbReference type="ARBA" id="ARBA00022771"/>
    </source>
</evidence>
<dbReference type="PANTHER" id="PTHR47156:SF10">
    <property type="entry name" value="E3 UBIQUITIN-PROTEIN LIGASE TRIM-21-RELATED"/>
    <property type="match status" value="1"/>
</dbReference>
<evidence type="ECO:0000259" key="5">
    <source>
        <dbReference type="PROSITE" id="PS50089"/>
    </source>
</evidence>
<organism evidence="6 7">
    <name type="scientific">Athelia psychrophila</name>
    <dbReference type="NCBI Taxonomy" id="1759441"/>
    <lineage>
        <taxon>Eukaryota</taxon>
        <taxon>Fungi</taxon>
        <taxon>Dikarya</taxon>
        <taxon>Basidiomycota</taxon>
        <taxon>Agaricomycotina</taxon>
        <taxon>Agaricomycetes</taxon>
        <taxon>Agaricomycetidae</taxon>
        <taxon>Atheliales</taxon>
        <taxon>Atheliaceae</taxon>
        <taxon>Athelia</taxon>
    </lineage>
</organism>
<evidence type="ECO:0000313" key="7">
    <source>
        <dbReference type="Proteomes" id="UP000076532"/>
    </source>
</evidence>
<evidence type="ECO:0000256" key="3">
    <source>
        <dbReference type="ARBA" id="ARBA00022833"/>
    </source>
</evidence>
<protein>
    <recommendedName>
        <fullName evidence="5">RING-type domain-containing protein</fullName>
    </recommendedName>
</protein>
<dbReference type="InterPro" id="IPR052667">
    <property type="entry name" value="E3_ubiquitin-ligase_RING"/>
</dbReference>
<evidence type="ECO:0000256" key="4">
    <source>
        <dbReference type="PROSITE-ProRule" id="PRU00175"/>
    </source>
</evidence>
<dbReference type="GO" id="GO:0008270">
    <property type="term" value="F:zinc ion binding"/>
    <property type="evidence" value="ECO:0007669"/>
    <property type="project" value="UniProtKB-KW"/>
</dbReference>
<evidence type="ECO:0000313" key="6">
    <source>
        <dbReference type="EMBL" id="KZP34033.1"/>
    </source>
</evidence>
<dbReference type="PROSITE" id="PS00518">
    <property type="entry name" value="ZF_RING_1"/>
    <property type="match status" value="1"/>
</dbReference>
<keyword evidence="3" id="KW-0862">Zinc</keyword>
<dbReference type="InterPro" id="IPR013083">
    <property type="entry name" value="Znf_RING/FYVE/PHD"/>
</dbReference>
<dbReference type="SMART" id="SM00184">
    <property type="entry name" value="RING"/>
    <property type="match status" value="1"/>
</dbReference>
<accession>A0A166WRP1</accession>
<dbReference type="PROSITE" id="PS50089">
    <property type="entry name" value="ZF_RING_2"/>
    <property type="match status" value="1"/>
</dbReference>
<keyword evidence="7" id="KW-1185">Reference proteome</keyword>
<reference evidence="6 7" key="1">
    <citation type="journal article" date="2016" name="Mol. Biol. Evol.">
        <title>Comparative Genomics of Early-Diverging Mushroom-Forming Fungi Provides Insights into the Origins of Lignocellulose Decay Capabilities.</title>
        <authorList>
            <person name="Nagy L.G."/>
            <person name="Riley R."/>
            <person name="Tritt A."/>
            <person name="Adam C."/>
            <person name="Daum C."/>
            <person name="Floudas D."/>
            <person name="Sun H."/>
            <person name="Yadav J.S."/>
            <person name="Pangilinan J."/>
            <person name="Larsson K.H."/>
            <person name="Matsuura K."/>
            <person name="Barry K."/>
            <person name="Labutti K."/>
            <person name="Kuo R."/>
            <person name="Ohm R.A."/>
            <person name="Bhattacharya S.S."/>
            <person name="Shirouzu T."/>
            <person name="Yoshinaga Y."/>
            <person name="Martin F.M."/>
            <person name="Grigoriev I.V."/>
            <person name="Hibbett D.S."/>
        </authorList>
    </citation>
    <scope>NUCLEOTIDE SEQUENCE [LARGE SCALE GENOMIC DNA]</scope>
    <source>
        <strain evidence="6 7">CBS 109695</strain>
    </source>
</reference>
<name>A0A166WRP1_9AGAM</name>
<keyword evidence="1" id="KW-0479">Metal-binding</keyword>
<dbReference type="Gene3D" id="3.30.40.10">
    <property type="entry name" value="Zinc/RING finger domain, C3HC4 (zinc finger)"/>
    <property type="match status" value="1"/>
</dbReference>
<sequence>MLVVHANSTCDVCLESYSSGAHAPHSITCGHVFCASCIESLSRPICPLCRTMFEESDVRKLHIDRSQSPRNPTAIAHEARRYQQDITRIVKEGAPASELGALISRCHLWLKTQAPDQVT</sequence>
<feature type="domain" description="RING-type" evidence="5">
    <location>
        <begin position="10"/>
        <end position="50"/>
    </location>
</feature>
<dbReference type="Proteomes" id="UP000076532">
    <property type="component" value="Unassembled WGS sequence"/>
</dbReference>
<dbReference type="Pfam" id="PF14634">
    <property type="entry name" value="zf-RING_5"/>
    <property type="match status" value="1"/>
</dbReference>